<feature type="transmembrane region" description="Helical" evidence="8">
    <location>
        <begin position="365"/>
        <end position="389"/>
    </location>
</feature>
<dbReference type="GO" id="GO:0016758">
    <property type="term" value="F:hexosyltransferase activity"/>
    <property type="evidence" value="ECO:0007669"/>
    <property type="project" value="InterPro"/>
</dbReference>
<dbReference type="GO" id="GO:0005886">
    <property type="term" value="C:plasma membrane"/>
    <property type="evidence" value="ECO:0007669"/>
    <property type="project" value="UniProtKB-SubCell"/>
</dbReference>
<feature type="transmembrane region" description="Helical" evidence="8">
    <location>
        <begin position="124"/>
        <end position="142"/>
    </location>
</feature>
<organism evidence="9 10">
    <name type="scientific">Hoyosella rhizosphaerae</name>
    <dbReference type="NCBI Taxonomy" id="1755582"/>
    <lineage>
        <taxon>Bacteria</taxon>
        <taxon>Bacillati</taxon>
        <taxon>Actinomycetota</taxon>
        <taxon>Actinomycetes</taxon>
        <taxon>Mycobacteriales</taxon>
        <taxon>Hoyosellaceae</taxon>
        <taxon>Hoyosella</taxon>
    </lineage>
</organism>
<gene>
    <name evidence="9" type="ORF">GCM10011410_28550</name>
</gene>
<keyword evidence="5 8" id="KW-1133">Transmembrane helix</keyword>
<feature type="transmembrane region" description="Helical" evidence="8">
    <location>
        <begin position="334"/>
        <end position="353"/>
    </location>
</feature>
<feature type="transmembrane region" description="Helical" evidence="8">
    <location>
        <begin position="18"/>
        <end position="36"/>
    </location>
</feature>
<dbReference type="InterPro" id="IPR018584">
    <property type="entry name" value="GT87"/>
</dbReference>
<keyword evidence="6 8" id="KW-0472">Membrane</keyword>
<comment type="caution">
    <text evidence="9">The sequence shown here is derived from an EMBL/GenBank/DDBJ whole genome shotgun (WGS) entry which is preliminary data.</text>
</comment>
<reference evidence="9" key="2">
    <citation type="submission" date="2020-09" db="EMBL/GenBank/DDBJ databases">
        <authorList>
            <person name="Sun Q."/>
            <person name="Zhou Y."/>
        </authorList>
    </citation>
    <scope>NUCLEOTIDE SEQUENCE</scope>
    <source>
        <strain evidence="9">CGMCC 1.15478</strain>
    </source>
</reference>
<comment type="similarity">
    <text evidence="7">Belongs to the glycosyltransferase 87 family.</text>
</comment>
<keyword evidence="2" id="KW-1003">Cell membrane</keyword>
<feature type="transmembrane region" description="Helical" evidence="8">
    <location>
        <begin position="99"/>
        <end position="117"/>
    </location>
</feature>
<evidence type="ECO:0000256" key="3">
    <source>
        <dbReference type="ARBA" id="ARBA00022679"/>
    </source>
</evidence>
<dbReference type="RefSeq" id="WP_229676014.1">
    <property type="nucleotide sequence ID" value="NZ_BMJH01000003.1"/>
</dbReference>
<evidence type="ECO:0000256" key="5">
    <source>
        <dbReference type="ARBA" id="ARBA00022989"/>
    </source>
</evidence>
<protein>
    <recommendedName>
        <fullName evidence="11">Glycosyltransferase</fullName>
    </recommendedName>
</protein>
<accession>A0A916UI94</accession>
<evidence type="ECO:0000256" key="7">
    <source>
        <dbReference type="ARBA" id="ARBA00024033"/>
    </source>
</evidence>
<reference evidence="9" key="1">
    <citation type="journal article" date="2014" name="Int. J. Syst. Evol. Microbiol.">
        <title>Complete genome sequence of Corynebacterium casei LMG S-19264T (=DSM 44701T), isolated from a smear-ripened cheese.</title>
        <authorList>
            <consortium name="US DOE Joint Genome Institute (JGI-PGF)"/>
            <person name="Walter F."/>
            <person name="Albersmeier A."/>
            <person name="Kalinowski J."/>
            <person name="Ruckert C."/>
        </authorList>
    </citation>
    <scope>NUCLEOTIDE SEQUENCE</scope>
    <source>
        <strain evidence="9">CGMCC 1.15478</strain>
    </source>
</reference>
<feature type="transmembrane region" description="Helical" evidence="8">
    <location>
        <begin position="204"/>
        <end position="231"/>
    </location>
</feature>
<evidence type="ECO:0000256" key="8">
    <source>
        <dbReference type="SAM" id="Phobius"/>
    </source>
</evidence>
<proteinExistence type="inferred from homology"/>
<sequence>MTIIEKPEVRTIRAFSPIWTLWLGQIVAFGAIIFLLHRAFSGTMIDLAVFQAAGQAFVDGGSLYSSSFERPHGLRFIYAPFAALVFAPMALFSLSVLQVLWTILNIALVWGILTVLLSRTGTPGRFSAQTLAVALLGLALLIEPVRTTFFFGQINITLMALVVADVTGVIPRKYRGIATGIAAAIKVTPAAFGLVFLLRKDIPAVVRAIITGLGTIVVGFVVAPGASVFYWTDEFFRTDRAGGHSYGPNQALTGLLARIGMDDTAKDIAWAIGALIIVGAATWAAWRFTRAGDHYVAFGLVALASLAAAPFAVSHHWVYVLLLLPMLVAPRYRGWLPVTLMATLVFLVAPHKFADLDASGAWGAVNSIIIANGQFWAAMLLLTAAVIAAPKRTESARAPKARELESVRA</sequence>
<dbReference type="Pfam" id="PF09594">
    <property type="entry name" value="GT87"/>
    <property type="match status" value="1"/>
</dbReference>
<evidence type="ECO:0000313" key="9">
    <source>
        <dbReference type="EMBL" id="GGC73686.1"/>
    </source>
</evidence>
<dbReference type="AlphaFoldDB" id="A0A916UI94"/>
<dbReference type="EMBL" id="BMJH01000003">
    <property type="protein sequence ID" value="GGC73686.1"/>
    <property type="molecule type" value="Genomic_DNA"/>
</dbReference>
<feature type="transmembrane region" description="Helical" evidence="8">
    <location>
        <begin position="148"/>
        <end position="170"/>
    </location>
</feature>
<feature type="transmembrane region" description="Helical" evidence="8">
    <location>
        <begin position="76"/>
        <end position="93"/>
    </location>
</feature>
<evidence type="ECO:0000256" key="6">
    <source>
        <dbReference type="ARBA" id="ARBA00023136"/>
    </source>
</evidence>
<evidence type="ECO:0000256" key="2">
    <source>
        <dbReference type="ARBA" id="ARBA00022475"/>
    </source>
</evidence>
<feature type="transmembrane region" description="Helical" evidence="8">
    <location>
        <begin position="177"/>
        <end position="198"/>
    </location>
</feature>
<dbReference type="Proteomes" id="UP000641514">
    <property type="component" value="Unassembled WGS sequence"/>
</dbReference>
<name>A0A916UI94_9ACTN</name>
<feature type="transmembrane region" description="Helical" evidence="8">
    <location>
        <begin position="268"/>
        <end position="289"/>
    </location>
</feature>
<keyword evidence="10" id="KW-1185">Reference proteome</keyword>
<evidence type="ECO:0000313" key="10">
    <source>
        <dbReference type="Proteomes" id="UP000641514"/>
    </source>
</evidence>
<feature type="transmembrane region" description="Helical" evidence="8">
    <location>
        <begin position="295"/>
        <end position="322"/>
    </location>
</feature>
<evidence type="ECO:0000256" key="1">
    <source>
        <dbReference type="ARBA" id="ARBA00004651"/>
    </source>
</evidence>
<evidence type="ECO:0008006" key="11">
    <source>
        <dbReference type="Google" id="ProtNLM"/>
    </source>
</evidence>
<keyword evidence="4 8" id="KW-0812">Transmembrane</keyword>
<evidence type="ECO:0000256" key="4">
    <source>
        <dbReference type="ARBA" id="ARBA00022692"/>
    </source>
</evidence>
<comment type="subcellular location">
    <subcellularLocation>
        <location evidence="1">Cell membrane</location>
        <topology evidence="1">Multi-pass membrane protein</topology>
    </subcellularLocation>
</comment>
<keyword evidence="3" id="KW-0808">Transferase</keyword>